<dbReference type="RefSeq" id="WP_007505993.1">
    <property type="nucleotide sequence ID" value="NZ_AFCE01000159.1"/>
</dbReference>
<protein>
    <submittedName>
        <fullName evidence="4">Ribosomal protein L7Ae/L30e/S12e/Gadd45</fullName>
    </submittedName>
    <submittedName>
        <fullName evidence="5">YlxQ family RNA-binding protein</fullName>
    </submittedName>
</protein>
<dbReference type="Proteomes" id="UP000010716">
    <property type="component" value="Unassembled WGS sequence"/>
</dbReference>
<evidence type="ECO:0000313" key="4">
    <source>
        <dbReference type="EMBL" id="EGL81943.1"/>
    </source>
</evidence>
<dbReference type="KEGG" id="cthu:HUR95_11650"/>
<evidence type="ECO:0000313" key="5">
    <source>
        <dbReference type="EMBL" id="QZT32983.1"/>
    </source>
</evidence>
<dbReference type="Gene3D" id="3.30.1330.30">
    <property type="match status" value="1"/>
</dbReference>
<dbReference type="InterPro" id="IPR039109">
    <property type="entry name" value="Ribosomal_eL30-like"/>
</dbReference>
<dbReference type="AlphaFoldDB" id="F5L9U4"/>
<evidence type="ECO:0000259" key="3">
    <source>
        <dbReference type="Pfam" id="PF01248"/>
    </source>
</evidence>
<proteinExistence type="predicted"/>
<dbReference type="EMBL" id="CP082237">
    <property type="protein sequence ID" value="QZT32983.1"/>
    <property type="molecule type" value="Genomic_DNA"/>
</dbReference>
<reference evidence="5" key="3">
    <citation type="submission" date="2021-08" db="EMBL/GenBank/DDBJ databases">
        <authorList>
            <person name="de Jong S."/>
            <person name="van den Broek M."/>
            <person name="Merkel A."/>
            <person name="de la Torre Cortes P."/>
            <person name="Kalamorz F."/>
            <person name="Cook G."/>
            <person name="van Loosdrecht M."/>
            <person name="McMillan D."/>
        </authorList>
    </citation>
    <scope>NUCLEOTIDE SEQUENCE</scope>
    <source>
        <strain evidence="5">TA2.A1</strain>
    </source>
</reference>
<dbReference type="GO" id="GO:0005840">
    <property type="term" value="C:ribosome"/>
    <property type="evidence" value="ECO:0007669"/>
    <property type="project" value="UniProtKB-KW"/>
</dbReference>
<reference evidence="5 7" key="2">
    <citation type="journal article" date="2020" name="Extremophiles">
        <title>Genomic analysis of Caldalkalibacillus thermarum TA2.A1 reveals aerobic alkaliphilic metabolism and evolutionary hallmarks linking alkaliphilic bacteria and plant life.</title>
        <authorList>
            <person name="de Jong S.I."/>
            <person name="van den Broek M.A."/>
            <person name="Merkel A.Y."/>
            <person name="de la Torre Cortes P."/>
            <person name="Kalamorz F."/>
            <person name="Cook G.M."/>
            <person name="van Loosdrecht M.C.M."/>
            <person name="McMillan D.G.G."/>
        </authorList>
    </citation>
    <scope>NUCLEOTIDE SEQUENCE [LARGE SCALE GENOMIC DNA]</scope>
    <source>
        <strain evidence="5 7">TA2.A1</strain>
    </source>
</reference>
<evidence type="ECO:0000313" key="6">
    <source>
        <dbReference type="Proteomes" id="UP000010716"/>
    </source>
</evidence>
<reference evidence="4 6" key="1">
    <citation type="journal article" date="2011" name="J. Bacteriol.">
        <title>Draft genome sequence of the thermoalkaliphilic Caldalkalibacillus thermarum strain TA2.A1.</title>
        <authorList>
            <person name="Kalamorz F."/>
            <person name="Keis S."/>
            <person name="McMillan D.G."/>
            <person name="Olsson K."/>
            <person name="Stanton J.A."/>
            <person name="Stockwell P."/>
            <person name="Black M.A."/>
            <person name="Klingeman D.M."/>
            <person name="Land M.L."/>
            <person name="Han C.S."/>
            <person name="Martin S.L."/>
            <person name="Becher S.A."/>
            <person name="Peddie C.J."/>
            <person name="Morgan H.W."/>
            <person name="Matthies D."/>
            <person name="Preiss L."/>
            <person name="Meier T."/>
            <person name="Brown S.D."/>
            <person name="Cook G.M."/>
        </authorList>
    </citation>
    <scope>NUCLEOTIDE SEQUENCE [LARGE SCALE GENOMIC DNA]</scope>
    <source>
        <strain evidence="4 6">TA2.A1</strain>
    </source>
</reference>
<dbReference type="GO" id="GO:0003723">
    <property type="term" value="F:RNA binding"/>
    <property type="evidence" value="ECO:0007669"/>
    <property type="project" value="InterPro"/>
</dbReference>
<gene>
    <name evidence="4" type="ORF">CathTA2_2599</name>
    <name evidence="5" type="ORF">HUR95_11650</name>
</gene>
<dbReference type="Pfam" id="PF01248">
    <property type="entry name" value="Ribosomal_L7Ae"/>
    <property type="match status" value="1"/>
</dbReference>
<dbReference type="InterPro" id="IPR004038">
    <property type="entry name" value="Ribosomal_eL8/eL30/eS12/Gad45"/>
</dbReference>
<evidence type="ECO:0000256" key="1">
    <source>
        <dbReference type="ARBA" id="ARBA00022980"/>
    </source>
</evidence>
<evidence type="ECO:0000256" key="2">
    <source>
        <dbReference type="ARBA" id="ARBA00023274"/>
    </source>
</evidence>
<feature type="domain" description="Ribosomal protein eL8/eL30/eS12/Gadd45" evidence="3">
    <location>
        <begin position="8"/>
        <end position="93"/>
    </location>
</feature>
<name>F5L9U4_CALTT</name>
<accession>F5L9U4</accession>
<keyword evidence="2" id="KW-0687">Ribonucleoprotein</keyword>
<dbReference type="NCBIfam" id="NF005825">
    <property type="entry name" value="PRK07714.1"/>
    <property type="match status" value="1"/>
</dbReference>
<organism evidence="4 6">
    <name type="scientific">Caldalkalibacillus thermarum (strain TA2.A1)</name>
    <dbReference type="NCBI Taxonomy" id="986075"/>
    <lineage>
        <taxon>Bacteria</taxon>
        <taxon>Bacillati</taxon>
        <taxon>Bacillota</taxon>
        <taxon>Bacilli</taxon>
        <taxon>Bacillales</taxon>
        <taxon>Bacillaceae</taxon>
        <taxon>Caldalkalibacillus</taxon>
    </lineage>
</organism>
<dbReference type="EMBL" id="AFCE01000159">
    <property type="protein sequence ID" value="EGL81943.1"/>
    <property type="molecule type" value="Genomic_DNA"/>
</dbReference>
<sequence length="100" mass="11288">MDPKFWNLLGLAMRAGKVISGEEQVLRTIRKQQVCLVLMAADASANTKKKIQDKVAFYKIPLLIVGDRYQLGRAIGKQKRVLVAVTDQGFASELRRYSHQ</sequence>
<dbReference type="GO" id="GO:1990904">
    <property type="term" value="C:ribonucleoprotein complex"/>
    <property type="evidence" value="ECO:0007669"/>
    <property type="project" value="UniProtKB-KW"/>
</dbReference>
<dbReference type="Proteomes" id="UP000825179">
    <property type="component" value="Chromosome"/>
</dbReference>
<keyword evidence="1 4" id="KW-0689">Ribosomal protein</keyword>
<dbReference type="SUPFAM" id="SSF55315">
    <property type="entry name" value="L30e-like"/>
    <property type="match status" value="1"/>
</dbReference>
<dbReference type="OrthoDB" id="9794863at2"/>
<keyword evidence="7" id="KW-1185">Reference proteome</keyword>
<dbReference type="InterPro" id="IPR029064">
    <property type="entry name" value="Ribosomal_eL30-like_sf"/>
</dbReference>
<dbReference type="PANTHER" id="PTHR11449">
    <property type="entry name" value="RIBOSOMAL PROTEIN L30"/>
    <property type="match status" value="1"/>
</dbReference>
<dbReference type="eggNOG" id="COG1358">
    <property type="taxonomic scope" value="Bacteria"/>
</dbReference>
<evidence type="ECO:0000313" key="7">
    <source>
        <dbReference type="Proteomes" id="UP000825179"/>
    </source>
</evidence>